<organism evidence="1 2">
    <name type="scientific">Heracleum sosnowskyi</name>
    <dbReference type="NCBI Taxonomy" id="360622"/>
    <lineage>
        <taxon>Eukaryota</taxon>
        <taxon>Viridiplantae</taxon>
        <taxon>Streptophyta</taxon>
        <taxon>Embryophyta</taxon>
        <taxon>Tracheophyta</taxon>
        <taxon>Spermatophyta</taxon>
        <taxon>Magnoliopsida</taxon>
        <taxon>eudicotyledons</taxon>
        <taxon>Gunneridae</taxon>
        <taxon>Pentapetalae</taxon>
        <taxon>asterids</taxon>
        <taxon>campanulids</taxon>
        <taxon>Apiales</taxon>
        <taxon>Apiaceae</taxon>
        <taxon>Apioideae</taxon>
        <taxon>apioid superclade</taxon>
        <taxon>Tordylieae</taxon>
        <taxon>Tordyliinae</taxon>
        <taxon>Heracleum</taxon>
    </lineage>
</organism>
<protein>
    <submittedName>
        <fullName evidence="1">Uncharacterized protein</fullName>
    </submittedName>
</protein>
<keyword evidence="2" id="KW-1185">Reference proteome</keyword>
<dbReference type="AlphaFoldDB" id="A0AAD8GUW3"/>
<accession>A0AAD8GUW3</accession>
<reference evidence="1" key="1">
    <citation type="submission" date="2023-02" db="EMBL/GenBank/DDBJ databases">
        <title>Genome of toxic invasive species Heracleum sosnowskyi carries increased number of genes despite the absence of recent whole-genome duplications.</title>
        <authorList>
            <person name="Schelkunov M."/>
            <person name="Shtratnikova V."/>
            <person name="Makarenko M."/>
            <person name="Klepikova A."/>
            <person name="Omelchenko D."/>
            <person name="Novikova G."/>
            <person name="Obukhova E."/>
            <person name="Bogdanov V."/>
            <person name="Penin A."/>
            <person name="Logacheva M."/>
        </authorList>
    </citation>
    <scope>NUCLEOTIDE SEQUENCE</scope>
    <source>
        <strain evidence="1">Hsosn_3</strain>
        <tissue evidence="1">Leaf</tissue>
    </source>
</reference>
<gene>
    <name evidence="1" type="ORF">POM88_047732</name>
</gene>
<proteinExistence type="predicted"/>
<dbReference type="Proteomes" id="UP001237642">
    <property type="component" value="Unassembled WGS sequence"/>
</dbReference>
<evidence type="ECO:0000313" key="2">
    <source>
        <dbReference type="Proteomes" id="UP001237642"/>
    </source>
</evidence>
<evidence type="ECO:0000313" key="1">
    <source>
        <dbReference type="EMBL" id="KAK1354476.1"/>
    </source>
</evidence>
<comment type="caution">
    <text evidence="1">The sequence shown here is derived from an EMBL/GenBank/DDBJ whole genome shotgun (WGS) entry which is preliminary data.</text>
</comment>
<name>A0AAD8GUW3_9APIA</name>
<sequence length="123" mass="13879">MLFSFKCASNLFETALKEINIADDELLKEIWTPAKGDYMLFWAWGELSHSKFSLDDPIPNYASTNYSLAKSIIKGGPDIPGNLSLGEYLHSRGLVANSWHEVSYLMKVLKEFFGVSVYPTFFG</sequence>
<dbReference type="EMBL" id="JAUIZM010000011">
    <property type="protein sequence ID" value="KAK1354476.1"/>
    <property type="molecule type" value="Genomic_DNA"/>
</dbReference>
<reference evidence="1" key="2">
    <citation type="submission" date="2023-05" db="EMBL/GenBank/DDBJ databases">
        <authorList>
            <person name="Schelkunov M.I."/>
        </authorList>
    </citation>
    <scope>NUCLEOTIDE SEQUENCE</scope>
    <source>
        <strain evidence="1">Hsosn_3</strain>
        <tissue evidence="1">Leaf</tissue>
    </source>
</reference>